<evidence type="ECO:0000313" key="7">
    <source>
        <dbReference type="Proteomes" id="UP001447842"/>
    </source>
</evidence>
<dbReference type="SUPFAM" id="SSF51905">
    <property type="entry name" value="FAD/NAD(P)-binding domain"/>
    <property type="match status" value="1"/>
</dbReference>
<dbReference type="PRINTS" id="PR00411">
    <property type="entry name" value="PNDRDTASEI"/>
</dbReference>
<dbReference type="Pfam" id="PF03486">
    <property type="entry name" value="HI0933_like"/>
    <property type="match status" value="1"/>
</dbReference>
<proteinExistence type="predicted"/>
<gene>
    <name evidence="6" type="ORF">WCY31_02870</name>
</gene>
<dbReference type="PANTHER" id="PTHR42887:SF2">
    <property type="entry name" value="OS12G0638800 PROTEIN"/>
    <property type="match status" value="1"/>
</dbReference>
<organism evidence="6 7">
    <name type="scientific">Sulfurimonas diazotrophicus</name>
    <dbReference type="NCBI Taxonomy" id="3131939"/>
    <lineage>
        <taxon>Bacteria</taxon>
        <taxon>Pseudomonadati</taxon>
        <taxon>Campylobacterota</taxon>
        <taxon>Epsilonproteobacteria</taxon>
        <taxon>Campylobacterales</taxon>
        <taxon>Sulfurimonadaceae</taxon>
        <taxon>Sulfurimonas</taxon>
    </lineage>
</organism>
<keyword evidence="3" id="KW-0274">FAD</keyword>
<sequence>MEFDVAILGGGAAGLMAAARLSERGGLSVCVIEGNAKPGAKIRISGGGKCNLTNVSVSENNYLGDEILVRSILKRFDEHALLKWVRARGCEPVVRKKRYYFCPRSAQEMIDILVNSAIETRFFLGDRIEYVRKEQGGFLVTTDKRTLSARNVIVATGGVSYASVGATDVGMKVAESFGIETVPFRPALAGMTLQKEQFWMKALTGISFPVTISVGEKRLREDMLFAHRGISGPAVLSASLYWEKGTLSIDFLDGRSVESLLKGGGNKKIATALPLPKRFVTEFLAVLGVDDKPCSSVTPEEKTALQAFNAYTFAPAGTFGFTKAEVSKGGVACGALQPFSCESRAVKGLYFVGEVVDVTGELGGYNFQWAFASGRCAADHIGGGLKLR</sequence>
<protein>
    <submittedName>
        <fullName evidence="6">Aminoacetone oxidase family FAD-binding enzyme</fullName>
    </submittedName>
</protein>
<dbReference type="InterPro" id="IPR023166">
    <property type="entry name" value="BaiN-like_dom_sf"/>
</dbReference>
<dbReference type="Proteomes" id="UP001447842">
    <property type="component" value="Chromosome"/>
</dbReference>
<dbReference type="Pfam" id="PF22780">
    <property type="entry name" value="HI0933_like_1st"/>
    <property type="match status" value="1"/>
</dbReference>
<dbReference type="Gene3D" id="3.50.50.60">
    <property type="entry name" value="FAD/NAD(P)-binding domain"/>
    <property type="match status" value="1"/>
</dbReference>
<dbReference type="InterPro" id="IPR036188">
    <property type="entry name" value="FAD/NAD-bd_sf"/>
</dbReference>
<dbReference type="InterPro" id="IPR055178">
    <property type="entry name" value="RsdA/BaiN/AoA(So)-like_dom"/>
</dbReference>
<dbReference type="Gene3D" id="2.40.30.10">
    <property type="entry name" value="Translation factors"/>
    <property type="match status" value="1"/>
</dbReference>
<comment type="cofactor">
    <cofactor evidence="1">
        <name>FAD</name>
        <dbReference type="ChEBI" id="CHEBI:57692"/>
    </cofactor>
</comment>
<dbReference type="EMBL" id="CP147920">
    <property type="protein sequence ID" value="XAU15648.1"/>
    <property type="molecule type" value="Genomic_DNA"/>
</dbReference>
<evidence type="ECO:0000259" key="4">
    <source>
        <dbReference type="Pfam" id="PF03486"/>
    </source>
</evidence>
<dbReference type="Gene3D" id="1.10.8.260">
    <property type="entry name" value="HI0933 insert domain-like"/>
    <property type="match status" value="1"/>
</dbReference>
<reference evidence="6 7" key="1">
    <citation type="submission" date="2024-03" db="EMBL/GenBank/DDBJ databases">
        <title>Sulfurimonas sp. HSL3-1.</title>
        <authorList>
            <person name="Wang S."/>
        </authorList>
    </citation>
    <scope>NUCLEOTIDE SEQUENCE [LARGE SCALE GENOMIC DNA]</scope>
    <source>
        <strain evidence="6 7">HSL3-1</strain>
    </source>
</reference>
<feature type="domain" description="RsdA/BaiN/AoA(So)-like Rossmann fold-like" evidence="4">
    <location>
        <begin position="4"/>
        <end position="379"/>
    </location>
</feature>
<dbReference type="RefSeq" id="WP_345973051.1">
    <property type="nucleotide sequence ID" value="NZ_CP147920.1"/>
</dbReference>
<evidence type="ECO:0000256" key="3">
    <source>
        <dbReference type="ARBA" id="ARBA00022827"/>
    </source>
</evidence>
<evidence type="ECO:0000259" key="5">
    <source>
        <dbReference type="Pfam" id="PF22780"/>
    </source>
</evidence>
<dbReference type="PRINTS" id="PR00368">
    <property type="entry name" value="FADPNR"/>
</dbReference>
<evidence type="ECO:0000313" key="6">
    <source>
        <dbReference type="EMBL" id="XAU15648.1"/>
    </source>
</evidence>
<dbReference type="SUPFAM" id="SSF160996">
    <property type="entry name" value="HI0933 insert domain-like"/>
    <property type="match status" value="1"/>
</dbReference>
<keyword evidence="7" id="KW-1185">Reference proteome</keyword>
<dbReference type="NCBIfam" id="TIGR00275">
    <property type="entry name" value="aminoacetone oxidase family FAD-binding enzyme"/>
    <property type="match status" value="1"/>
</dbReference>
<dbReference type="PANTHER" id="PTHR42887">
    <property type="entry name" value="OS12G0638800 PROTEIN"/>
    <property type="match status" value="1"/>
</dbReference>
<dbReference type="InterPro" id="IPR057661">
    <property type="entry name" value="RsdA/BaiN/AoA(So)_Rossmann"/>
</dbReference>
<name>A0ABZ3HAV6_9BACT</name>
<accession>A0ABZ3HAV6</accession>
<dbReference type="InterPro" id="IPR004792">
    <property type="entry name" value="BaiN-like"/>
</dbReference>
<evidence type="ECO:0000256" key="2">
    <source>
        <dbReference type="ARBA" id="ARBA00022630"/>
    </source>
</evidence>
<evidence type="ECO:0000256" key="1">
    <source>
        <dbReference type="ARBA" id="ARBA00001974"/>
    </source>
</evidence>
<keyword evidence="2" id="KW-0285">Flavoprotein</keyword>
<feature type="domain" description="RsdA/BaiN/AoA(So)-like insert" evidence="5">
    <location>
        <begin position="185"/>
        <end position="326"/>
    </location>
</feature>